<keyword evidence="2" id="KW-1185">Reference proteome</keyword>
<dbReference type="AlphaFoldDB" id="A0A0C3F7L5"/>
<gene>
    <name evidence="1" type="ORF">PILCRDRAFT_527431</name>
</gene>
<dbReference type="EMBL" id="KN833003">
    <property type="protein sequence ID" value="KIM80605.1"/>
    <property type="molecule type" value="Genomic_DNA"/>
</dbReference>
<dbReference type="HOGENOM" id="CLU_2469890_0_0_1"/>
<dbReference type="Proteomes" id="UP000054166">
    <property type="component" value="Unassembled WGS sequence"/>
</dbReference>
<protein>
    <submittedName>
        <fullName evidence="1">Uncharacterized protein</fullName>
    </submittedName>
</protein>
<organism evidence="1 2">
    <name type="scientific">Piloderma croceum (strain F 1598)</name>
    <dbReference type="NCBI Taxonomy" id="765440"/>
    <lineage>
        <taxon>Eukaryota</taxon>
        <taxon>Fungi</taxon>
        <taxon>Dikarya</taxon>
        <taxon>Basidiomycota</taxon>
        <taxon>Agaricomycotina</taxon>
        <taxon>Agaricomycetes</taxon>
        <taxon>Agaricomycetidae</taxon>
        <taxon>Atheliales</taxon>
        <taxon>Atheliaceae</taxon>
        <taxon>Piloderma</taxon>
    </lineage>
</organism>
<evidence type="ECO:0000313" key="1">
    <source>
        <dbReference type="EMBL" id="KIM80605.1"/>
    </source>
</evidence>
<dbReference type="InParanoid" id="A0A0C3F7L5"/>
<accession>A0A0C3F7L5</accession>
<name>A0A0C3F7L5_PILCF</name>
<proteinExistence type="predicted"/>
<evidence type="ECO:0000313" key="2">
    <source>
        <dbReference type="Proteomes" id="UP000054166"/>
    </source>
</evidence>
<reference evidence="2" key="2">
    <citation type="submission" date="2015-01" db="EMBL/GenBank/DDBJ databases">
        <title>Evolutionary Origins and Diversification of the Mycorrhizal Mutualists.</title>
        <authorList>
            <consortium name="DOE Joint Genome Institute"/>
            <consortium name="Mycorrhizal Genomics Consortium"/>
            <person name="Kohler A."/>
            <person name="Kuo A."/>
            <person name="Nagy L.G."/>
            <person name="Floudas D."/>
            <person name="Copeland A."/>
            <person name="Barry K.W."/>
            <person name="Cichocki N."/>
            <person name="Veneault-Fourrey C."/>
            <person name="LaButti K."/>
            <person name="Lindquist E.A."/>
            <person name="Lipzen A."/>
            <person name="Lundell T."/>
            <person name="Morin E."/>
            <person name="Murat C."/>
            <person name="Riley R."/>
            <person name="Ohm R."/>
            <person name="Sun H."/>
            <person name="Tunlid A."/>
            <person name="Henrissat B."/>
            <person name="Grigoriev I.V."/>
            <person name="Hibbett D.S."/>
            <person name="Martin F."/>
        </authorList>
    </citation>
    <scope>NUCLEOTIDE SEQUENCE [LARGE SCALE GENOMIC DNA]</scope>
    <source>
        <strain evidence="2">F 1598</strain>
    </source>
</reference>
<reference evidence="1 2" key="1">
    <citation type="submission" date="2014-04" db="EMBL/GenBank/DDBJ databases">
        <authorList>
            <consortium name="DOE Joint Genome Institute"/>
            <person name="Kuo A."/>
            <person name="Tarkka M."/>
            <person name="Buscot F."/>
            <person name="Kohler A."/>
            <person name="Nagy L.G."/>
            <person name="Floudas D."/>
            <person name="Copeland A."/>
            <person name="Barry K.W."/>
            <person name="Cichocki N."/>
            <person name="Veneault-Fourrey C."/>
            <person name="LaButti K."/>
            <person name="Lindquist E.A."/>
            <person name="Lipzen A."/>
            <person name="Lundell T."/>
            <person name="Morin E."/>
            <person name="Murat C."/>
            <person name="Sun H."/>
            <person name="Tunlid A."/>
            <person name="Henrissat B."/>
            <person name="Grigoriev I.V."/>
            <person name="Hibbett D.S."/>
            <person name="Martin F."/>
            <person name="Nordberg H.P."/>
            <person name="Cantor M.N."/>
            <person name="Hua S.X."/>
        </authorList>
    </citation>
    <scope>NUCLEOTIDE SEQUENCE [LARGE SCALE GENOMIC DNA]</scope>
    <source>
        <strain evidence="1 2">F 1598</strain>
    </source>
</reference>
<sequence>MSILRLLIYLSFSQKFEIYVALSMLSYYPKSQHSDTISLLLYINYTLANHNGSNTQSDNKIRQLRRRFFYLDSTTTANISHSCARVCQ</sequence>